<evidence type="ECO:0000259" key="2">
    <source>
        <dbReference type="Pfam" id="PF13961"/>
    </source>
</evidence>
<sequence length="156" mass="16970">MSDYGGEKPRVARLTGSNYRVWSLQVRLLLQSKELWRVVMEGPEESSIEAYSTSGRTGYPPGGYGDPRIGFGGVSGGLLEQVDVLGPGENTEETPEKKSGKGKDSKVPEVVDPSRSTRKNAEASELPTDKGQWEALRQIYAPVSAMNLASKSRQKP</sequence>
<feature type="compositionally biased region" description="Gly residues" evidence="1">
    <location>
        <begin position="60"/>
        <end position="76"/>
    </location>
</feature>
<proteinExistence type="predicted"/>
<keyword evidence="4" id="KW-1185">Reference proteome</keyword>
<evidence type="ECO:0000313" key="4">
    <source>
        <dbReference type="Proteomes" id="UP000177625"/>
    </source>
</evidence>
<protein>
    <recommendedName>
        <fullName evidence="2">DUF4219 domain-containing protein</fullName>
    </recommendedName>
</protein>
<name>A0A1E1MBQ7_RHYSE</name>
<feature type="domain" description="DUF4219" evidence="2">
    <location>
        <begin position="14"/>
        <end position="40"/>
    </location>
</feature>
<reference evidence="4" key="1">
    <citation type="submission" date="2016-03" db="EMBL/GenBank/DDBJ databases">
        <authorList>
            <person name="Guldener U."/>
        </authorList>
    </citation>
    <scope>NUCLEOTIDE SEQUENCE [LARGE SCALE GENOMIC DNA]</scope>
</reference>
<feature type="region of interest" description="Disordered" evidence="1">
    <location>
        <begin position="43"/>
        <end position="133"/>
    </location>
</feature>
<dbReference type="Pfam" id="PF13961">
    <property type="entry name" value="DUF4219"/>
    <property type="match status" value="1"/>
</dbReference>
<dbReference type="InterPro" id="IPR025314">
    <property type="entry name" value="DUF4219"/>
</dbReference>
<feature type="compositionally biased region" description="Basic and acidic residues" evidence="1">
    <location>
        <begin position="119"/>
        <end position="132"/>
    </location>
</feature>
<dbReference type="EMBL" id="FJVC01000247">
    <property type="protein sequence ID" value="CZT46484.1"/>
    <property type="molecule type" value="Genomic_DNA"/>
</dbReference>
<feature type="compositionally biased region" description="Basic and acidic residues" evidence="1">
    <location>
        <begin position="94"/>
        <end position="109"/>
    </location>
</feature>
<organism evidence="3 4">
    <name type="scientific">Rhynchosporium secalis</name>
    <name type="common">Barley scald fungus</name>
    <dbReference type="NCBI Taxonomy" id="38038"/>
    <lineage>
        <taxon>Eukaryota</taxon>
        <taxon>Fungi</taxon>
        <taxon>Dikarya</taxon>
        <taxon>Ascomycota</taxon>
        <taxon>Pezizomycotina</taxon>
        <taxon>Leotiomycetes</taxon>
        <taxon>Helotiales</taxon>
        <taxon>Ploettnerulaceae</taxon>
        <taxon>Rhynchosporium</taxon>
    </lineage>
</organism>
<evidence type="ECO:0000256" key="1">
    <source>
        <dbReference type="SAM" id="MobiDB-lite"/>
    </source>
</evidence>
<dbReference type="Proteomes" id="UP000177625">
    <property type="component" value="Unassembled WGS sequence"/>
</dbReference>
<accession>A0A1E1MBQ7</accession>
<evidence type="ECO:0000313" key="3">
    <source>
        <dbReference type="EMBL" id="CZT46484.1"/>
    </source>
</evidence>
<gene>
    <name evidence="3" type="ORF">RSE6_06915</name>
</gene>
<dbReference type="AlphaFoldDB" id="A0A1E1MBQ7"/>